<evidence type="ECO:0000256" key="1">
    <source>
        <dbReference type="SAM" id="Phobius"/>
    </source>
</evidence>
<proteinExistence type="predicted"/>
<dbReference type="EMBL" id="KL142378">
    <property type="protein sequence ID" value="KDR76632.1"/>
    <property type="molecule type" value="Genomic_DNA"/>
</dbReference>
<dbReference type="HOGENOM" id="CLU_2483509_0_0_1"/>
<keyword evidence="1" id="KW-1133">Transmembrane helix</keyword>
<organism evidence="2 3">
    <name type="scientific">Galerina marginata (strain CBS 339.88)</name>
    <dbReference type="NCBI Taxonomy" id="685588"/>
    <lineage>
        <taxon>Eukaryota</taxon>
        <taxon>Fungi</taxon>
        <taxon>Dikarya</taxon>
        <taxon>Basidiomycota</taxon>
        <taxon>Agaricomycotina</taxon>
        <taxon>Agaricomycetes</taxon>
        <taxon>Agaricomycetidae</taxon>
        <taxon>Agaricales</taxon>
        <taxon>Agaricineae</taxon>
        <taxon>Strophariaceae</taxon>
        <taxon>Galerina</taxon>
    </lineage>
</organism>
<dbReference type="Proteomes" id="UP000027222">
    <property type="component" value="Unassembled WGS sequence"/>
</dbReference>
<evidence type="ECO:0000313" key="2">
    <source>
        <dbReference type="EMBL" id="KDR76632.1"/>
    </source>
</evidence>
<gene>
    <name evidence="2" type="ORF">GALMADRAFT_452512</name>
</gene>
<keyword evidence="1" id="KW-0472">Membrane</keyword>
<evidence type="ECO:0000313" key="3">
    <source>
        <dbReference type="Proteomes" id="UP000027222"/>
    </source>
</evidence>
<reference evidence="3" key="1">
    <citation type="journal article" date="2014" name="Proc. Natl. Acad. Sci. U.S.A.">
        <title>Extensive sampling of basidiomycete genomes demonstrates inadequacy of the white-rot/brown-rot paradigm for wood decay fungi.</title>
        <authorList>
            <person name="Riley R."/>
            <person name="Salamov A.A."/>
            <person name="Brown D.W."/>
            <person name="Nagy L.G."/>
            <person name="Floudas D."/>
            <person name="Held B.W."/>
            <person name="Levasseur A."/>
            <person name="Lombard V."/>
            <person name="Morin E."/>
            <person name="Otillar R."/>
            <person name="Lindquist E.A."/>
            <person name="Sun H."/>
            <person name="LaButti K.M."/>
            <person name="Schmutz J."/>
            <person name="Jabbour D."/>
            <person name="Luo H."/>
            <person name="Baker S.E."/>
            <person name="Pisabarro A.G."/>
            <person name="Walton J.D."/>
            <person name="Blanchette R.A."/>
            <person name="Henrissat B."/>
            <person name="Martin F."/>
            <person name="Cullen D."/>
            <person name="Hibbett D.S."/>
            <person name="Grigoriev I.V."/>
        </authorList>
    </citation>
    <scope>NUCLEOTIDE SEQUENCE [LARGE SCALE GENOMIC DNA]</scope>
    <source>
        <strain evidence="3">CBS 339.88</strain>
    </source>
</reference>
<accession>A0A067T2S2</accession>
<keyword evidence="1" id="KW-0812">Transmembrane</keyword>
<protein>
    <submittedName>
        <fullName evidence="2">Uncharacterized protein</fullName>
    </submittedName>
</protein>
<feature type="transmembrane region" description="Helical" evidence="1">
    <location>
        <begin position="35"/>
        <end position="54"/>
    </location>
</feature>
<dbReference type="AlphaFoldDB" id="A0A067T2S2"/>
<keyword evidence="3" id="KW-1185">Reference proteome</keyword>
<sequence length="87" mass="10112">MVLSSKGYFYPYRWMIRSGERRRVFVDEAQYKCFGFFWLFLVALLMRFCCLLDLGDDSGGLRCSYLSFRCINKHSGMPTVTPSGVDV</sequence>
<name>A0A067T2S2_GALM3</name>